<evidence type="ECO:0000259" key="2">
    <source>
        <dbReference type="PROSITE" id="PS50011"/>
    </source>
</evidence>
<evidence type="ECO:0000256" key="1">
    <source>
        <dbReference type="SAM" id="MobiDB-lite"/>
    </source>
</evidence>
<keyword evidence="3" id="KW-0808">Transferase</keyword>
<dbReference type="InterPro" id="IPR008271">
    <property type="entry name" value="Ser/Thr_kinase_AS"/>
</dbReference>
<feature type="domain" description="Protein kinase" evidence="2">
    <location>
        <begin position="6"/>
        <end position="332"/>
    </location>
</feature>
<dbReference type="PANTHER" id="PTHR24347">
    <property type="entry name" value="SERINE/THREONINE-PROTEIN KINASE"/>
    <property type="match status" value="1"/>
</dbReference>
<protein>
    <submittedName>
        <fullName evidence="3">Camk protein kinase</fullName>
    </submittedName>
</protein>
<dbReference type="AlphaFoldDB" id="A0A1W5D5H4"/>
<dbReference type="Proteomes" id="UP000192927">
    <property type="component" value="Unassembled WGS sequence"/>
</dbReference>
<name>A0A1W5D5H4_9LECA</name>
<reference evidence="4" key="1">
    <citation type="submission" date="2017-03" db="EMBL/GenBank/DDBJ databases">
        <authorList>
            <person name="Sharma R."/>
            <person name="Thines M."/>
        </authorList>
    </citation>
    <scope>NUCLEOTIDE SEQUENCE [LARGE SCALE GENOMIC DNA]</scope>
</reference>
<keyword evidence="4" id="KW-1185">Reference proteome</keyword>
<dbReference type="GO" id="GO:0005524">
    <property type="term" value="F:ATP binding"/>
    <property type="evidence" value="ECO:0007669"/>
    <property type="project" value="InterPro"/>
</dbReference>
<dbReference type="PROSITE" id="PS00108">
    <property type="entry name" value="PROTEIN_KINASE_ST"/>
    <property type="match status" value="1"/>
</dbReference>
<evidence type="ECO:0000313" key="4">
    <source>
        <dbReference type="Proteomes" id="UP000192927"/>
    </source>
</evidence>
<dbReference type="SUPFAM" id="SSF56112">
    <property type="entry name" value="Protein kinase-like (PK-like)"/>
    <property type="match status" value="1"/>
</dbReference>
<feature type="compositionally biased region" description="Polar residues" evidence="1">
    <location>
        <begin position="552"/>
        <end position="567"/>
    </location>
</feature>
<accession>A0A1W5D5H4</accession>
<dbReference type="Gene3D" id="3.30.200.20">
    <property type="entry name" value="Phosphorylase Kinase, domain 1"/>
    <property type="match status" value="1"/>
</dbReference>
<organism evidence="3 4">
    <name type="scientific">Lasallia pustulata</name>
    <dbReference type="NCBI Taxonomy" id="136370"/>
    <lineage>
        <taxon>Eukaryota</taxon>
        <taxon>Fungi</taxon>
        <taxon>Dikarya</taxon>
        <taxon>Ascomycota</taxon>
        <taxon>Pezizomycotina</taxon>
        <taxon>Lecanoromycetes</taxon>
        <taxon>OSLEUM clade</taxon>
        <taxon>Umbilicariomycetidae</taxon>
        <taxon>Umbilicariales</taxon>
        <taxon>Umbilicariaceae</taxon>
        <taxon>Lasallia</taxon>
    </lineage>
</organism>
<dbReference type="EMBL" id="FWEW01002412">
    <property type="protein sequence ID" value="SLM38373.1"/>
    <property type="molecule type" value="Genomic_DNA"/>
</dbReference>
<dbReference type="Pfam" id="PF00069">
    <property type="entry name" value="Pkinase"/>
    <property type="match status" value="1"/>
</dbReference>
<dbReference type="InterPro" id="IPR011009">
    <property type="entry name" value="Kinase-like_dom_sf"/>
</dbReference>
<sequence length="764" mass="86681">MRHFYKVTKRKLGAGAYGDVYLAVGLDQQQQLAVGAAQQQQLTFGLAQQQQLACKIVNLRKLRLKEENAERERTKRAGRLHDIVPRKSIVDQKVDRAFREVEILKDLDHPNIIRLQKVFKSVNNLFIFEELLTGGDLFSYIESKGGHGLLELDAAIIVRQIVEALKYLHGNDVVHRDIKPDNILMTCSRNPPRVVLTDFGHAIKVTGSSSRMQRMLTTVGTLDYVAPEVHGINKTVPEQGYTKAVDMWSLGIVTSAVLTGRSIFVKTQASCQRRSSETAIIEAAAICNLQELDNSADWARISDQGKDFLKKLLVLDERERMTAVLALQHGWFMSKECENNSGALYQHAIKTWKPRYRAPIDLLADLELYANAQKPFIKVRKRWFWETAGRTYEKSQCSPPPKRKRAAKPIEPHYQPPHQHLYQLVYPRRQHTTLPSIAETNTEPPNIEKLRISEYSRKPTDETSVDTIIPVSRSVLMENAARADSQKPLDEESPEEVGFANQGRRKLVRPTLFSNRRRSKIRGGPSAMSASRKSSRRSIFDITEDGPDPVTINDTTHMPSSRRLSPFTPINQKRKLTPVLEEGEESLVGPPVSEKRARWSFVKLAQLGAPDRTENVSRYWSSLRKAVGDGVTVRQDSSAQIQIQQLLEQDSTLIIPPPGFPKFYPVYTPQVSGDEDSSDLQEIPSSAESSERPVTRKDRRRSSFVDSMEVELHERARRKTRGLRTGKAYGQDAEEMWGTLEAERWKEERRAVSGDLTDSIRTAY</sequence>
<dbReference type="SMART" id="SM00220">
    <property type="entry name" value="S_TKc"/>
    <property type="match status" value="1"/>
</dbReference>
<dbReference type="PROSITE" id="PS50011">
    <property type="entry name" value="PROTEIN_KINASE_DOM"/>
    <property type="match status" value="1"/>
</dbReference>
<proteinExistence type="predicted"/>
<dbReference type="Gene3D" id="1.10.510.10">
    <property type="entry name" value="Transferase(Phosphotransferase) domain 1"/>
    <property type="match status" value="1"/>
</dbReference>
<feature type="region of interest" description="Disordered" evidence="1">
    <location>
        <begin position="667"/>
        <end position="705"/>
    </location>
</feature>
<evidence type="ECO:0000313" key="3">
    <source>
        <dbReference type="EMBL" id="SLM38373.1"/>
    </source>
</evidence>
<dbReference type="InterPro" id="IPR000719">
    <property type="entry name" value="Prot_kinase_dom"/>
</dbReference>
<feature type="region of interest" description="Disordered" evidence="1">
    <location>
        <begin position="480"/>
        <end position="567"/>
    </location>
</feature>
<keyword evidence="3" id="KW-0418">Kinase</keyword>
<dbReference type="GO" id="GO:0004672">
    <property type="term" value="F:protein kinase activity"/>
    <property type="evidence" value="ECO:0007669"/>
    <property type="project" value="InterPro"/>
</dbReference>